<dbReference type="InterPro" id="IPR027268">
    <property type="entry name" value="Peptidase_M4/M1_CTD_sf"/>
</dbReference>
<proteinExistence type="inferred from homology"/>
<evidence type="ECO:0000313" key="25">
    <source>
        <dbReference type="Proteomes" id="UP000507470"/>
    </source>
</evidence>
<keyword evidence="10" id="KW-0735">Signal-anchor</keyword>
<dbReference type="Pfam" id="PF17900">
    <property type="entry name" value="Peptidase_M1_N"/>
    <property type="match status" value="1"/>
</dbReference>
<keyword evidence="7 17" id="KW-0479">Metal-binding</keyword>
<evidence type="ECO:0000256" key="19">
    <source>
        <dbReference type="SAM" id="MobiDB-lite"/>
    </source>
</evidence>
<keyword evidence="4" id="KW-1003">Cell membrane</keyword>
<dbReference type="SUPFAM" id="SSF63737">
    <property type="entry name" value="Leukotriene A4 hydrolase N-terminal domain"/>
    <property type="match status" value="2"/>
</dbReference>
<evidence type="ECO:0000256" key="2">
    <source>
        <dbReference type="ARBA" id="ARBA00010136"/>
    </source>
</evidence>
<evidence type="ECO:0000256" key="4">
    <source>
        <dbReference type="ARBA" id="ARBA00022475"/>
    </source>
</evidence>
<dbReference type="GO" id="GO:0008270">
    <property type="term" value="F:zinc ion binding"/>
    <property type="evidence" value="ECO:0007669"/>
    <property type="project" value="InterPro"/>
</dbReference>
<keyword evidence="8 24" id="KW-0378">Hydrolase</keyword>
<dbReference type="InterPro" id="IPR042097">
    <property type="entry name" value="Aminopeptidase_N-like_N_sf"/>
</dbReference>
<protein>
    <submittedName>
        <fullName evidence="24">ANPEP</fullName>
        <ecNumber evidence="24">3.4.11.2</ecNumber>
    </submittedName>
</protein>
<dbReference type="Gene3D" id="2.60.40.1730">
    <property type="entry name" value="tricorn interacting facor f3 domain"/>
    <property type="match status" value="2"/>
</dbReference>
<evidence type="ECO:0000256" key="17">
    <source>
        <dbReference type="PIRSR" id="PIRSR634016-3"/>
    </source>
</evidence>
<evidence type="ECO:0000259" key="22">
    <source>
        <dbReference type="Pfam" id="PF11838"/>
    </source>
</evidence>
<feature type="compositionally biased region" description="Basic and acidic residues" evidence="19">
    <location>
        <begin position="1"/>
        <end position="11"/>
    </location>
</feature>
<name>A0A6J8BSS2_MYTCO</name>
<feature type="site" description="Transition state stabilizer" evidence="18">
    <location>
        <position position="623"/>
    </location>
</feature>
<keyword evidence="9 17" id="KW-0862">Zinc</keyword>
<evidence type="ECO:0000256" key="7">
    <source>
        <dbReference type="ARBA" id="ARBA00022723"/>
    </source>
</evidence>
<dbReference type="FunFam" id="1.10.390.10:FF:000001">
    <property type="entry name" value="Aminopeptidase"/>
    <property type="match status" value="1"/>
</dbReference>
<evidence type="ECO:0000256" key="12">
    <source>
        <dbReference type="ARBA" id="ARBA00023049"/>
    </source>
</evidence>
<evidence type="ECO:0000313" key="24">
    <source>
        <dbReference type="EMBL" id="CAC5387005.1"/>
    </source>
</evidence>
<dbReference type="GO" id="GO:0005886">
    <property type="term" value="C:plasma membrane"/>
    <property type="evidence" value="ECO:0007669"/>
    <property type="project" value="UniProtKB-SubCell"/>
</dbReference>
<dbReference type="InterPro" id="IPR045357">
    <property type="entry name" value="Aminopeptidase_N-like_N"/>
</dbReference>
<dbReference type="GO" id="GO:0005737">
    <property type="term" value="C:cytoplasm"/>
    <property type="evidence" value="ECO:0007669"/>
    <property type="project" value="TreeGrafter"/>
</dbReference>
<sequence>MGKSESFDFHNIENSSSMNDVRGHKKSGCYVSTATGFVLTLLAACLAVGVGIIVHFTTSGNTIDCKCSYPPNSGGNNDAQVGGTTPSPDSQKPTLDQCKDLINHGNQELCSLCAGPTSLSPSSPLVPTTTVAQLTTTSPASTRNVRLPLNLYPTLYDVELQPYMYEGDSKDFYFTGKVKIEMQCIKSTTEIVLHSNKLNISEQSIQVMKMGSGSQISHSVEFDKVNQFLILKSNSQFMAGSNYSVYIEFRGPLTDDLAGLYLSSYKRGNDTIYIATSQMQPTDARKTFPCFDEPAVKAQFKITLVRKQHMVSLSNTPITNNMTSFLATSFLAPTYARKVFPCFDEPAVKARFNVTLVRQLNMISISNTALTNSTASRKKNAAPSDSLKRSVDIGPSRSPPFSYLNFDTVNWEMNGLLIIMKSHQRCQRIYWLFIICDFKYTVNITKNNVEYRAWARPEAVGQTPYSLDVGVKVLTYFEEYFDIPFPLPKSDMIAVPDFAAGAMENWGLITYRETAMLYDPMESAETNKQRVAVVVSHELAHQWFGNLVTPSWWDDLWLNEGFASFVEYMGVDHVHPDWLMFEQIVVEDLQDVFNFDGLVTSHPVYVPVSHPSQINEIFDRISYGKGATIIRMMRFFLGEETFKKGLQRYLKQQAYGAAFHDDLWNALSEQSKEDGKPESVQDVKHIMDTWTLQMNFPTVFMERTGPNIRLSQSRYLLDQNATDPGTYTSPFGYKWEIPVTFTSQSISNFNQTDNDISWMGRDGAVVEIKNALPGESMDSWYIGNVMQYGYYRVNYPESNWQKLIQQLKTDLTKIHPINRAQIINDAWNLAKSGDLKMSIALQTVEYLSTEDNFLPYSAASGELLYVEDMLERTALFGAFSKFMKATFTIPFNKFGMDNSGSGHLETYVRRIVVALACKYGNEECIGNATKLFRELMETTDGTNPIDVNLRSTVYCTAIRYGGVEEWDFAYKKYKTSNVATEKAVLLLSLSCSRDVWVLSRYLKYTLIPEEIRKQDAVSTIVYISRNTIGRSLVWDFVRGNWDFIFNEYGGGAFSFSRLITGITANFNTDFDLQLVKSFKDSVPNLGSGARAFQQSIEKINLNIKWMAKNSKTVQEWLETLS</sequence>
<dbReference type="GO" id="GO:0006508">
    <property type="term" value="P:proteolysis"/>
    <property type="evidence" value="ECO:0007669"/>
    <property type="project" value="UniProtKB-KW"/>
</dbReference>
<dbReference type="EMBL" id="CACVKT020003954">
    <property type="protein sequence ID" value="CAC5387005.1"/>
    <property type="molecule type" value="Genomic_DNA"/>
</dbReference>
<feature type="domain" description="ERAP1-like C-terminal" evidence="22">
    <location>
        <begin position="780"/>
        <end position="1100"/>
    </location>
</feature>
<evidence type="ECO:0000256" key="16">
    <source>
        <dbReference type="PIRSR" id="PIRSR634016-1"/>
    </source>
</evidence>
<feature type="region of interest" description="Disordered" evidence="19">
    <location>
        <begin position="374"/>
        <end position="393"/>
    </location>
</feature>
<reference evidence="24 25" key="1">
    <citation type="submission" date="2020-06" db="EMBL/GenBank/DDBJ databases">
        <authorList>
            <person name="Li R."/>
            <person name="Bekaert M."/>
        </authorList>
    </citation>
    <scope>NUCLEOTIDE SEQUENCE [LARGE SCALE GENOMIC DNA]</scope>
    <source>
        <strain evidence="25">wild</strain>
    </source>
</reference>
<dbReference type="FunFam" id="1.25.50.20:FF:000001">
    <property type="entry name" value="Aminopeptidase"/>
    <property type="match status" value="1"/>
</dbReference>
<evidence type="ECO:0000256" key="11">
    <source>
        <dbReference type="ARBA" id="ARBA00022989"/>
    </source>
</evidence>
<evidence type="ECO:0000256" key="15">
    <source>
        <dbReference type="ARBA" id="ARBA00023180"/>
    </source>
</evidence>
<organism evidence="24 25">
    <name type="scientific">Mytilus coruscus</name>
    <name type="common">Sea mussel</name>
    <dbReference type="NCBI Taxonomy" id="42192"/>
    <lineage>
        <taxon>Eukaryota</taxon>
        <taxon>Metazoa</taxon>
        <taxon>Spiralia</taxon>
        <taxon>Lophotrochozoa</taxon>
        <taxon>Mollusca</taxon>
        <taxon>Bivalvia</taxon>
        <taxon>Autobranchia</taxon>
        <taxon>Pteriomorphia</taxon>
        <taxon>Mytilida</taxon>
        <taxon>Mytiloidea</taxon>
        <taxon>Mytilidae</taxon>
        <taxon>Mytilinae</taxon>
        <taxon>Mytilus</taxon>
    </lineage>
</organism>
<dbReference type="InterPro" id="IPR050344">
    <property type="entry name" value="Peptidase_M1_aminopeptidases"/>
</dbReference>
<feature type="region of interest" description="Disordered" evidence="19">
    <location>
        <begin position="1"/>
        <end position="23"/>
    </location>
</feature>
<evidence type="ECO:0000256" key="3">
    <source>
        <dbReference type="ARBA" id="ARBA00022438"/>
    </source>
</evidence>
<keyword evidence="11 20" id="KW-1133">Transmembrane helix</keyword>
<dbReference type="PANTHER" id="PTHR11533:SF276">
    <property type="entry name" value="GLUTAMYL AMINOPEPTIDASE"/>
    <property type="match status" value="1"/>
</dbReference>
<feature type="active site" description="Proton acceptor" evidence="16">
    <location>
        <position position="538"/>
    </location>
</feature>
<evidence type="ECO:0000256" key="10">
    <source>
        <dbReference type="ARBA" id="ARBA00022968"/>
    </source>
</evidence>
<dbReference type="GO" id="GO:0005615">
    <property type="term" value="C:extracellular space"/>
    <property type="evidence" value="ECO:0007669"/>
    <property type="project" value="TreeGrafter"/>
</dbReference>
<feature type="domain" description="Peptidase M1 membrane alanine aminopeptidase" evidence="21">
    <location>
        <begin position="465"/>
        <end position="690"/>
    </location>
</feature>
<evidence type="ECO:0000256" key="9">
    <source>
        <dbReference type="ARBA" id="ARBA00022833"/>
    </source>
</evidence>
<dbReference type="GO" id="GO:0042277">
    <property type="term" value="F:peptide binding"/>
    <property type="evidence" value="ECO:0007669"/>
    <property type="project" value="TreeGrafter"/>
</dbReference>
<dbReference type="CDD" id="cd09601">
    <property type="entry name" value="M1_APN-Q_like"/>
    <property type="match status" value="1"/>
</dbReference>
<keyword evidence="12" id="KW-0482">Metalloprotease</keyword>
<evidence type="ECO:0000256" key="8">
    <source>
        <dbReference type="ARBA" id="ARBA00022801"/>
    </source>
</evidence>
<dbReference type="OrthoDB" id="510539at2759"/>
<dbReference type="InterPro" id="IPR034016">
    <property type="entry name" value="M1_APN-typ"/>
</dbReference>
<evidence type="ECO:0000256" key="13">
    <source>
        <dbReference type="ARBA" id="ARBA00023136"/>
    </source>
</evidence>
<evidence type="ECO:0000256" key="18">
    <source>
        <dbReference type="PIRSR" id="PIRSR634016-4"/>
    </source>
</evidence>
<dbReference type="FunFam" id="2.60.40.1730:FF:000001">
    <property type="entry name" value="Leucyl-cystinyl aminopeptidase"/>
    <property type="match status" value="1"/>
</dbReference>
<feature type="binding site" evidence="17">
    <location>
        <position position="537"/>
    </location>
    <ligand>
        <name>Zn(2+)</name>
        <dbReference type="ChEBI" id="CHEBI:29105"/>
        <note>catalytic</note>
    </ligand>
</feature>
<dbReference type="InterPro" id="IPR014782">
    <property type="entry name" value="Peptidase_M1_dom"/>
</dbReference>
<comment type="cofactor">
    <cofactor evidence="17">
        <name>Zn(2+)</name>
        <dbReference type="ChEBI" id="CHEBI:29105"/>
    </cofactor>
    <text evidence="17">Binds 1 zinc ion per subunit.</text>
</comment>
<accession>A0A6J8BSS2</accession>
<evidence type="ECO:0000259" key="21">
    <source>
        <dbReference type="Pfam" id="PF01433"/>
    </source>
</evidence>
<comment type="similarity">
    <text evidence="2">Belongs to the peptidase M1 family.</text>
</comment>
<evidence type="ECO:0000256" key="6">
    <source>
        <dbReference type="ARBA" id="ARBA00022692"/>
    </source>
</evidence>
<dbReference type="Gene3D" id="2.60.40.1910">
    <property type="match status" value="1"/>
</dbReference>
<feature type="transmembrane region" description="Helical" evidence="20">
    <location>
        <begin position="28"/>
        <end position="56"/>
    </location>
</feature>
<evidence type="ECO:0000256" key="20">
    <source>
        <dbReference type="SAM" id="Phobius"/>
    </source>
</evidence>
<dbReference type="GO" id="GO:0070006">
    <property type="term" value="F:metalloaminopeptidase activity"/>
    <property type="evidence" value="ECO:0007669"/>
    <property type="project" value="TreeGrafter"/>
</dbReference>
<feature type="binding site" evidence="17">
    <location>
        <position position="560"/>
    </location>
    <ligand>
        <name>Zn(2+)</name>
        <dbReference type="ChEBI" id="CHEBI:29105"/>
        <note>catalytic</note>
    </ligand>
</feature>
<dbReference type="InterPro" id="IPR024571">
    <property type="entry name" value="ERAP1-like_C_dom"/>
</dbReference>
<evidence type="ECO:0000256" key="14">
    <source>
        <dbReference type="ARBA" id="ARBA00023157"/>
    </source>
</evidence>
<keyword evidence="6 20" id="KW-0812">Transmembrane</keyword>
<comment type="subcellular location">
    <subcellularLocation>
        <location evidence="1">Cell membrane</location>
        <topology evidence="1">Single-pass type II membrane protein</topology>
    </subcellularLocation>
</comment>
<keyword evidence="25" id="KW-1185">Reference proteome</keyword>
<dbReference type="FunFam" id="2.60.40.1910:FF:000006">
    <property type="entry name" value="Aminopeptidase"/>
    <property type="match status" value="1"/>
</dbReference>
<evidence type="ECO:0000259" key="23">
    <source>
        <dbReference type="Pfam" id="PF17900"/>
    </source>
</evidence>
<feature type="binding site" evidence="17">
    <location>
        <position position="541"/>
    </location>
    <ligand>
        <name>Zn(2+)</name>
        <dbReference type="ChEBI" id="CHEBI:29105"/>
        <note>catalytic</note>
    </ligand>
</feature>
<dbReference type="SUPFAM" id="SSF55486">
    <property type="entry name" value="Metalloproteases ('zincins'), catalytic domain"/>
    <property type="match status" value="1"/>
</dbReference>
<dbReference type="Pfam" id="PF11838">
    <property type="entry name" value="ERAP1_C"/>
    <property type="match status" value="1"/>
</dbReference>
<feature type="domain" description="Aminopeptidase N-like N-terminal" evidence="23">
    <location>
        <begin position="153"/>
        <end position="320"/>
    </location>
</feature>
<dbReference type="Gene3D" id="1.25.50.20">
    <property type="match status" value="1"/>
</dbReference>
<keyword evidence="13 20" id="KW-0472">Membrane</keyword>
<dbReference type="Gene3D" id="1.10.390.10">
    <property type="entry name" value="Neutral Protease Domain 2"/>
    <property type="match status" value="1"/>
</dbReference>
<evidence type="ECO:0000256" key="5">
    <source>
        <dbReference type="ARBA" id="ARBA00022670"/>
    </source>
</evidence>
<dbReference type="Proteomes" id="UP000507470">
    <property type="component" value="Unassembled WGS sequence"/>
</dbReference>
<dbReference type="AlphaFoldDB" id="A0A6J8BSS2"/>
<evidence type="ECO:0000256" key="1">
    <source>
        <dbReference type="ARBA" id="ARBA00004401"/>
    </source>
</evidence>
<keyword evidence="5" id="KW-0645">Protease</keyword>
<dbReference type="GO" id="GO:0016285">
    <property type="term" value="F:alanyl aminopeptidase activity"/>
    <property type="evidence" value="ECO:0007669"/>
    <property type="project" value="UniProtKB-EC"/>
</dbReference>
<dbReference type="PANTHER" id="PTHR11533">
    <property type="entry name" value="PROTEASE M1 ZINC METALLOPROTEASE"/>
    <property type="match status" value="1"/>
</dbReference>
<dbReference type="GO" id="GO:0043171">
    <property type="term" value="P:peptide catabolic process"/>
    <property type="evidence" value="ECO:0007669"/>
    <property type="project" value="TreeGrafter"/>
</dbReference>
<keyword evidence="14" id="KW-1015">Disulfide bond</keyword>
<keyword evidence="15" id="KW-0325">Glycoprotein</keyword>
<gene>
    <name evidence="24" type="ORF">MCOR_22386</name>
</gene>
<keyword evidence="3 24" id="KW-0031">Aminopeptidase</keyword>
<dbReference type="EC" id="3.4.11.2" evidence="24"/>
<dbReference type="Pfam" id="PF01433">
    <property type="entry name" value="Peptidase_M1"/>
    <property type="match status" value="1"/>
</dbReference>